<gene>
    <name evidence="1" type="ORF">ACFOZ4_00090</name>
</gene>
<dbReference type="Proteomes" id="UP001595816">
    <property type="component" value="Unassembled WGS sequence"/>
</dbReference>
<protein>
    <submittedName>
        <fullName evidence="1">Uncharacterized protein</fullName>
    </submittedName>
</protein>
<comment type="caution">
    <text evidence="1">The sequence shown here is derived from an EMBL/GenBank/DDBJ whole genome shotgun (WGS) entry which is preliminary data.</text>
</comment>
<evidence type="ECO:0000313" key="2">
    <source>
        <dbReference type="Proteomes" id="UP001595816"/>
    </source>
</evidence>
<accession>A0ABV8LFB6</accession>
<reference evidence="2" key="1">
    <citation type="journal article" date="2019" name="Int. J. Syst. Evol. Microbiol.">
        <title>The Global Catalogue of Microorganisms (GCM) 10K type strain sequencing project: providing services to taxonomists for standard genome sequencing and annotation.</title>
        <authorList>
            <consortium name="The Broad Institute Genomics Platform"/>
            <consortium name="The Broad Institute Genome Sequencing Center for Infectious Disease"/>
            <person name="Wu L."/>
            <person name="Ma J."/>
        </authorList>
    </citation>
    <scope>NUCLEOTIDE SEQUENCE [LARGE SCALE GENOMIC DNA]</scope>
    <source>
        <strain evidence="2">CGMCC 4.7289</strain>
    </source>
</reference>
<dbReference type="EMBL" id="JBHSAY010000001">
    <property type="protein sequence ID" value="MFC4129012.1"/>
    <property type="molecule type" value="Genomic_DNA"/>
</dbReference>
<name>A0ABV8LFB6_9ACTN</name>
<sequence>MDAMRVDLGALKAFADELEGNSSKGLVPGLERANREVQTGVRFGAKSVSGEVEAAKQAMTLSLARAQMNAVRMTAATNVLVEAARLIATRYADADLTSAQQLAGVERILAAAAHKAQALYPVPTDTGSTA</sequence>
<keyword evidence="2" id="KW-1185">Reference proteome</keyword>
<organism evidence="1 2">
    <name type="scientific">Hamadaea flava</name>
    <dbReference type="NCBI Taxonomy" id="1742688"/>
    <lineage>
        <taxon>Bacteria</taxon>
        <taxon>Bacillati</taxon>
        <taxon>Actinomycetota</taxon>
        <taxon>Actinomycetes</taxon>
        <taxon>Micromonosporales</taxon>
        <taxon>Micromonosporaceae</taxon>
        <taxon>Hamadaea</taxon>
    </lineage>
</organism>
<evidence type="ECO:0000313" key="1">
    <source>
        <dbReference type="EMBL" id="MFC4129012.1"/>
    </source>
</evidence>
<proteinExistence type="predicted"/>
<dbReference type="RefSeq" id="WP_253754010.1">
    <property type="nucleotide sequence ID" value="NZ_JAMZDZ010000001.1"/>
</dbReference>